<sequence>MAIRLNNPKFVEKAPAEVVRGVKEALTEAQKQAEILRERLQTLT</sequence>
<evidence type="ECO:0000256" key="2">
    <source>
        <dbReference type="ARBA" id="ARBA00022840"/>
    </source>
</evidence>
<dbReference type="GO" id="GO:0005524">
    <property type="term" value="F:ATP binding"/>
    <property type="evidence" value="ECO:0007669"/>
    <property type="project" value="UniProtKB-KW"/>
</dbReference>
<comment type="caution">
    <text evidence="4">The sequence shown here is derived from an EMBL/GenBank/DDBJ whole genome shotgun (WGS) entry which is preliminary data.</text>
</comment>
<dbReference type="STRING" id="1165094.RINTHH_12390"/>
<dbReference type="Gene3D" id="1.10.287.380">
    <property type="entry name" value="Valyl-tRNA synthetase, C-terminal domain"/>
    <property type="match status" value="1"/>
</dbReference>
<dbReference type="Proteomes" id="UP000053051">
    <property type="component" value="Unassembled WGS sequence"/>
</dbReference>
<keyword evidence="1" id="KW-0547">Nucleotide-binding</keyword>
<dbReference type="GO" id="GO:0004832">
    <property type="term" value="F:valine-tRNA ligase activity"/>
    <property type="evidence" value="ECO:0007669"/>
    <property type="project" value="UniProtKB-EC"/>
</dbReference>
<dbReference type="InterPro" id="IPR019499">
    <property type="entry name" value="Val-tRNA_synth_tRNA-bd"/>
</dbReference>
<evidence type="ECO:0000313" key="4">
    <source>
        <dbReference type="EMBL" id="CCH67394.1"/>
    </source>
</evidence>
<organism evidence="4 5">
    <name type="scientific">Richelia intracellularis HH01</name>
    <dbReference type="NCBI Taxonomy" id="1165094"/>
    <lineage>
        <taxon>Bacteria</taxon>
        <taxon>Bacillati</taxon>
        <taxon>Cyanobacteriota</taxon>
        <taxon>Cyanophyceae</taxon>
        <taxon>Nostocales</taxon>
        <taxon>Nostocaceae</taxon>
        <taxon>Richelia</taxon>
    </lineage>
</organism>
<evidence type="ECO:0000256" key="1">
    <source>
        <dbReference type="ARBA" id="ARBA00022741"/>
    </source>
</evidence>
<dbReference type="AlphaFoldDB" id="M1WSD7"/>
<dbReference type="Pfam" id="PF10458">
    <property type="entry name" value="Val_tRNA-synt_C"/>
    <property type="match status" value="1"/>
</dbReference>
<dbReference type="GO" id="GO:0006438">
    <property type="term" value="P:valyl-tRNA aminoacylation"/>
    <property type="evidence" value="ECO:0007669"/>
    <property type="project" value="InterPro"/>
</dbReference>
<keyword evidence="2" id="KW-0067">ATP-binding</keyword>
<proteinExistence type="predicted"/>
<accession>M1WSD7</accession>
<reference evidence="5" key="2">
    <citation type="submission" date="2016-01" db="EMBL/GenBank/DDBJ databases">
        <title>Diatom-associated endosymboitic cyanobacterium lacks core nitrogen metabolism enzymes.</title>
        <authorList>
            <person name="Hilton J.A."/>
            <person name="Foster R.A."/>
            <person name="Tripp H.J."/>
            <person name="Carter B.J."/>
            <person name="Zehr J.P."/>
            <person name="Villareal T.A."/>
        </authorList>
    </citation>
    <scope>NUCLEOTIDE SEQUENCE [LARGE SCALE GENOMIC DNA]</scope>
    <source>
        <strain evidence="5">HH01</strain>
    </source>
</reference>
<evidence type="ECO:0000259" key="3">
    <source>
        <dbReference type="Pfam" id="PF10458"/>
    </source>
</evidence>
<keyword evidence="4" id="KW-0030">Aminoacyl-tRNA synthetase</keyword>
<gene>
    <name evidence="4" type="ORF">RINTHH_12390</name>
</gene>
<reference evidence="4 5" key="1">
    <citation type="submission" date="2012-05" db="EMBL/GenBank/DDBJ databases">
        <authorList>
            <person name="Hilton J."/>
        </authorList>
    </citation>
    <scope>NUCLEOTIDE SEQUENCE [LARGE SCALE GENOMIC DNA]</scope>
    <source>
        <strain evidence="4 5">HH01</strain>
    </source>
</reference>
<name>M1WSD7_9NOST</name>
<dbReference type="SUPFAM" id="SSF46589">
    <property type="entry name" value="tRNA-binding arm"/>
    <property type="match status" value="1"/>
</dbReference>
<evidence type="ECO:0000313" key="5">
    <source>
        <dbReference type="Proteomes" id="UP000053051"/>
    </source>
</evidence>
<feature type="domain" description="Valyl-tRNA synthetase tRNA-binding arm" evidence="3">
    <location>
        <begin position="3"/>
        <end position="43"/>
    </location>
</feature>
<keyword evidence="4" id="KW-0436">Ligase</keyword>
<dbReference type="EMBL" id="CAIY01000044">
    <property type="protein sequence ID" value="CCH67394.1"/>
    <property type="molecule type" value="Genomic_DNA"/>
</dbReference>
<dbReference type="InterPro" id="IPR010978">
    <property type="entry name" value="tRNA-bd_arm"/>
</dbReference>
<protein>
    <submittedName>
        <fullName evidence="4">Valyl-tRNA synthetase</fullName>
        <ecNumber evidence="4">6.1.1.9</ecNumber>
    </submittedName>
</protein>
<keyword evidence="5" id="KW-1185">Reference proteome</keyword>
<dbReference type="GO" id="GO:0005737">
    <property type="term" value="C:cytoplasm"/>
    <property type="evidence" value="ECO:0007669"/>
    <property type="project" value="InterPro"/>
</dbReference>
<dbReference type="EC" id="6.1.1.9" evidence="4"/>
<dbReference type="InterPro" id="IPR037118">
    <property type="entry name" value="Val-tRNA_synth_C_sf"/>
</dbReference>